<keyword evidence="3" id="KW-1185">Reference proteome</keyword>
<proteinExistence type="predicted"/>
<sequence length="411" mass="46133">MIPGCTQQPQPDVRTLPERPLRKLQSAASRQLWPQAWQYADAVLETHGDDADAIAAVAMVAQQLEKPDQVAELLAKACRVESYQNDDRVRQTMIAMVAAGRLYSAIELLEDATQPHPSRHVTRRWLYDLYINAGNTSAAKPHGQTLIRQRQFDQKLLLSINSDTSETRDAGSTTEMARRNPDDNRPLLRRAKMLLDSGANQDASDLLRQIVDQNPDFAPADALLGQTLAIAADRDAFLQWETKPHNDATRSEAGYWIAKGDAAVSAGSLGDGLRYFWQATQRNPDLPDPWSKIRNLMPKMEISDPEFSTAITERIERLRRVQQTMDRFDRMGGISRQLASEIATDLAGLGRLWEAEAWASMATTLPQDKSVDVEKVRTQIIDRLNDQTPWQITDGHRELQPELPPAVQAKI</sequence>
<gene>
    <name evidence="2" type="ORF">K227x_50470</name>
</gene>
<feature type="region of interest" description="Disordered" evidence="1">
    <location>
        <begin position="163"/>
        <end position="184"/>
    </location>
</feature>
<organism evidence="2 3">
    <name type="scientific">Rubripirellula lacrimiformis</name>
    <dbReference type="NCBI Taxonomy" id="1930273"/>
    <lineage>
        <taxon>Bacteria</taxon>
        <taxon>Pseudomonadati</taxon>
        <taxon>Planctomycetota</taxon>
        <taxon>Planctomycetia</taxon>
        <taxon>Pirellulales</taxon>
        <taxon>Pirellulaceae</taxon>
        <taxon>Rubripirellula</taxon>
    </lineage>
</organism>
<evidence type="ECO:0000256" key="1">
    <source>
        <dbReference type="SAM" id="MobiDB-lite"/>
    </source>
</evidence>
<dbReference type="SUPFAM" id="SSF48452">
    <property type="entry name" value="TPR-like"/>
    <property type="match status" value="1"/>
</dbReference>
<dbReference type="AlphaFoldDB" id="A0A517NHL8"/>
<feature type="compositionally biased region" description="Polar residues" evidence="1">
    <location>
        <begin position="163"/>
        <end position="175"/>
    </location>
</feature>
<dbReference type="InterPro" id="IPR027039">
    <property type="entry name" value="Crtac1"/>
</dbReference>
<evidence type="ECO:0008006" key="4">
    <source>
        <dbReference type="Google" id="ProtNLM"/>
    </source>
</evidence>
<dbReference type="PANTHER" id="PTHR16026:SF0">
    <property type="entry name" value="CARTILAGE ACIDIC PROTEIN 1"/>
    <property type="match status" value="1"/>
</dbReference>
<dbReference type="Gene3D" id="1.25.40.10">
    <property type="entry name" value="Tetratricopeptide repeat domain"/>
    <property type="match status" value="2"/>
</dbReference>
<dbReference type="PANTHER" id="PTHR16026">
    <property type="entry name" value="CARTILAGE ACIDIC PROTEIN 1"/>
    <property type="match status" value="1"/>
</dbReference>
<accession>A0A517NHL8</accession>
<name>A0A517NHL8_9BACT</name>
<dbReference type="Proteomes" id="UP000318538">
    <property type="component" value="Chromosome"/>
</dbReference>
<dbReference type="KEGG" id="rlc:K227x_50470"/>
<evidence type="ECO:0000313" key="3">
    <source>
        <dbReference type="Proteomes" id="UP000318538"/>
    </source>
</evidence>
<evidence type="ECO:0000313" key="2">
    <source>
        <dbReference type="EMBL" id="QDT06631.1"/>
    </source>
</evidence>
<protein>
    <recommendedName>
        <fullName evidence="4">Tetratricopeptide repeat protein</fullName>
    </recommendedName>
</protein>
<dbReference type="InterPro" id="IPR011990">
    <property type="entry name" value="TPR-like_helical_dom_sf"/>
</dbReference>
<reference evidence="2 3" key="1">
    <citation type="submission" date="2019-02" db="EMBL/GenBank/DDBJ databases">
        <title>Deep-cultivation of Planctomycetes and their phenomic and genomic characterization uncovers novel biology.</title>
        <authorList>
            <person name="Wiegand S."/>
            <person name="Jogler M."/>
            <person name="Boedeker C."/>
            <person name="Pinto D."/>
            <person name="Vollmers J."/>
            <person name="Rivas-Marin E."/>
            <person name="Kohn T."/>
            <person name="Peeters S.H."/>
            <person name="Heuer A."/>
            <person name="Rast P."/>
            <person name="Oberbeckmann S."/>
            <person name="Bunk B."/>
            <person name="Jeske O."/>
            <person name="Meyerdierks A."/>
            <person name="Storesund J.E."/>
            <person name="Kallscheuer N."/>
            <person name="Luecker S."/>
            <person name="Lage O.M."/>
            <person name="Pohl T."/>
            <person name="Merkel B.J."/>
            <person name="Hornburger P."/>
            <person name="Mueller R.-W."/>
            <person name="Bruemmer F."/>
            <person name="Labrenz M."/>
            <person name="Spormann A.M."/>
            <person name="Op den Camp H."/>
            <person name="Overmann J."/>
            <person name="Amann R."/>
            <person name="Jetten M.S.M."/>
            <person name="Mascher T."/>
            <person name="Medema M.H."/>
            <person name="Devos D.P."/>
            <person name="Kaster A.-K."/>
            <person name="Ovreas L."/>
            <person name="Rohde M."/>
            <person name="Galperin M.Y."/>
            <person name="Jogler C."/>
        </authorList>
    </citation>
    <scope>NUCLEOTIDE SEQUENCE [LARGE SCALE GENOMIC DNA]</scope>
    <source>
        <strain evidence="2 3">K22_7</strain>
    </source>
</reference>
<dbReference type="EMBL" id="CP036525">
    <property type="protein sequence ID" value="QDT06631.1"/>
    <property type="molecule type" value="Genomic_DNA"/>
</dbReference>
<dbReference type="OrthoDB" id="219616at2"/>